<keyword evidence="5 7" id="KW-0378">Hydrolase</keyword>
<proteinExistence type="inferred from homology"/>
<evidence type="ECO:0000256" key="5">
    <source>
        <dbReference type="ARBA" id="ARBA00022801"/>
    </source>
</evidence>
<dbReference type="GO" id="GO:0006465">
    <property type="term" value="P:signal peptide processing"/>
    <property type="evidence" value="ECO:0007669"/>
    <property type="project" value="InterPro"/>
</dbReference>
<sequence length="366" mass="41869">MAIKFWEKKEKPSPPKKKKSAVREWADAAMFAVVCATFIRWLTFEAFAIPSSSMEQSLLTGDYLFVSKLHYGSRTPITPVQVPLTHQTIWGTNLPSFSDIVQLPSHRLPGFSEVQHNDPVVFNHPEETERPVDLKTYLIKRCIAVAGDTLQIKQGQVYLNGTPAKTDAKLQFSYFVQTNEYVQEKFFKKHGITDIIPVQGGYYVHTLPETAQKLRSFDFIKEVISMKAAPGEADPRVFPQAPAQYAWNQDNLGPLYIPKAGATVAITPATLPLYEKIIRTYEHNPGVEVRDGKIYQNGKELTRYTFQQNYYFMMGDNRHNSHDSRFWGFVPEEYVVGKAVLVWMSSDSAANFTDKIRWNRMFHTIN</sequence>
<dbReference type="Gene3D" id="2.10.109.10">
    <property type="entry name" value="Umud Fragment, subunit A"/>
    <property type="match status" value="2"/>
</dbReference>
<dbReference type="GO" id="GO:0016020">
    <property type="term" value="C:membrane"/>
    <property type="evidence" value="ECO:0007669"/>
    <property type="project" value="UniProtKB-SubCell"/>
</dbReference>
<dbReference type="InterPro" id="IPR019758">
    <property type="entry name" value="Pept_S26A_signal_pept_1_CS"/>
</dbReference>
<protein>
    <recommendedName>
        <fullName evidence="4 7">Signal peptidase I</fullName>
        <ecNumber evidence="3 7">3.4.21.89</ecNumber>
    </recommendedName>
</protein>
<comment type="subcellular location">
    <subcellularLocation>
        <location evidence="7">Membrane</location>
        <topology evidence="7">Single-pass type II membrane protein</topology>
    </subcellularLocation>
</comment>
<dbReference type="EC" id="3.4.21.89" evidence="3 7"/>
<keyword evidence="7" id="KW-0645">Protease</keyword>
<dbReference type="PANTHER" id="PTHR43390">
    <property type="entry name" value="SIGNAL PEPTIDASE I"/>
    <property type="match status" value="1"/>
</dbReference>
<dbReference type="OrthoDB" id="9802919at2"/>
<comment type="caution">
    <text evidence="9">The sequence shown here is derived from an EMBL/GenBank/DDBJ whole genome shotgun (WGS) entry which is preliminary data.</text>
</comment>
<reference evidence="9 10" key="1">
    <citation type="submission" date="2018-11" db="EMBL/GenBank/DDBJ databases">
        <title>Rufibacter latericius sp. nov., isolated from water in Baiyang Lake.</title>
        <authorList>
            <person name="Yang Y."/>
        </authorList>
    </citation>
    <scope>NUCLEOTIDE SEQUENCE [LARGE SCALE GENOMIC DNA]</scope>
    <source>
        <strain evidence="9 10">R-22-1c-1</strain>
    </source>
</reference>
<dbReference type="RefSeq" id="WP_123129107.1">
    <property type="nucleotide sequence ID" value="NZ_RJJD01000023.1"/>
</dbReference>
<dbReference type="InterPro" id="IPR000223">
    <property type="entry name" value="Pept_S26A_signal_pept_1"/>
</dbReference>
<dbReference type="NCBIfam" id="TIGR02227">
    <property type="entry name" value="sigpep_I_bact"/>
    <property type="match status" value="2"/>
</dbReference>
<dbReference type="PRINTS" id="PR00727">
    <property type="entry name" value="LEADERPTASE"/>
</dbReference>
<dbReference type="GO" id="GO:0009003">
    <property type="term" value="F:signal peptidase activity"/>
    <property type="evidence" value="ECO:0007669"/>
    <property type="project" value="UniProtKB-EC"/>
</dbReference>
<feature type="domain" description="Peptidase S26" evidence="8">
    <location>
        <begin position="23"/>
        <end position="169"/>
    </location>
</feature>
<evidence type="ECO:0000256" key="3">
    <source>
        <dbReference type="ARBA" id="ARBA00013208"/>
    </source>
</evidence>
<evidence type="ECO:0000259" key="8">
    <source>
        <dbReference type="Pfam" id="PF10502"/>
    </source>
</evidence>
<dbReference type="InterPro" id="IPR036286">
    <property type="entry name" value="LexA/Signal_pep-like_sf"/>
</dbReference>
<dbReference type="AlphaFoldDB" id="A0A3M9M883"/>
<evidence type="ECO:0000256" key="4">
    <source>
        <dbReference type="ARBA" id="ARBA00019232"/>
    </source>
</evidence>
<feature type="domain" description="Peptidase S26" evidence="8">
    <location>
        <begin position="299"/>
        <end position="344"/>
    </location>
</feature>
<dbReference type="GO" id="GO:0004252">
    <property type="term" value="F:serine-type endopeptidase activity"/>
    <property type="evidence" value="ECO:0007669"/>
    <property type="project" value="InterPro"/>
</dbReference>
<evidence type="ECO:0000256" key="7">
    <source>
        <dbReference type="RuleBase" id="RU362042"/>
    </source>
</evidence>
<organism evidence="9 10">
    <name type="scientific">Rufibacter latericius</name>
    <dbReference type="NCBI Taxonomy" id="2487040"/>
    <lineage>
        <taxon>Bacteria</taxon>
        <taxon>Pseudomonadati</taxon>
        <taxon>Bacteroidota</taxon>
        <taxon>Cytophagia</taxon>
        <taxon>Cytophagales</taxon>
        <taxon>Hymenobacteraceae</taxon>
        <taxon>Rufibacter</taxon>
    </lineage>
</organism>
<dbReference type="PROSITE" id="PS00761">
    <property type="entry name" value="SPASE_I_3"/>
    <property type="match status" value="1"/>
</dbReference>
<keyword evidence="10" id="KW-1185">Reference proteome</keyword>
<dbReference type="CDD" id="cd06530">
    <property type="entry name" value="S26_SPase_I"/>
    <property type="match status" value="2"/>
</dbReference>
<evidence type="ECO:0000313" key="10">
    <source>
        <dbReference type="Proteomes" id="UP000272117"/>
    </source>
</evidence>
<evidence type="ECO:0000256" key="2">
    <source>
        <dbReference type="ARBA" id="ARBA00009370"/>
    </source>
</evidence>
<evidence type="ECO:0000313" key="9">
    <source>
        <dbReference type="EMBL" id="RNI21784.1"/>
    </source>
</evidence>
<feature type="active site" evidence="6">
    <location>
        <position position="53"/>
    </location>
</feature>
<dbReference type="Proteomes" id="UP000272117">
    <property type="component" value="Unassembled WGS sequence"/>
</dbReference>
<dbReference type="EMBL" id="RJJD01000023">
    <property type="protein sequence ID" value="RNI21784.1"/>
    <property type="molecule type" value="Genomic_DNA"/>
</dbReference>
<dbReference type="PANTHER" id="PTHR43390:SF1">
    <property type="entry name" value="CHLOROPLAST PROCESSING PEPTIDASE"/>
    <property type="match status" value="1"/>
</dbReference>
<name>A0A3M9M883_9BACT</name>
<gene>
    <name evidence="9" type="primary">lepB</name>
    <name evidence="9" type="ORF">EFB08_21795</name>
</gene>
<comment type="similarity">
    <text evidence="2 7">Belongs to the peptidase S26 family.</text>
</comment>
<dbReference type="SUPFAM" id="SSF51306">
    <property type="entry name" value="LexA/Signal peptidase"/>
    <property type="match status" value="1"/>
</dbReference>
<evidence type="ECO:0000256" key="6">
    <source>
        <dbReference type="PIRSR" id="PIRSR600223-1"/>
    </source>
</evidence>
<feature type="active site" evidence="6">
    <location>
        <position position="140"/>
    </location>
</feature>
<evidence type="ECO:0000256" key="1">
    <source>
        <dbReference type="ARBA" id="ARBA00000677"/>
    </source>
</evidence>
<dbReference type="InterPro" id="IPR019533">
    <property type="entry name" value="Peptidase_S26"/>
</dbReference>
<comment type="catalytic activity">
    <reaction evidence="1 7">
        <text>Cleavage of hydrophobic, N-terminal signal or leader sequences from secreted and periplasmic proteins.</text>
        <dbReference type="EC" id="3.4.21.89"/>
    </reaction>
</comment>
<dbReference type="Pfam" id="PF10502">
    <property type="entry name" value="Peptidase_S26"/>
    <property type="match status" value="2"/>
</dbReference>
<accession>A0A3M9M883</accession>